<dbReference type="Proteomes" id="UP000187609">
    <property type="component" value="Unassembled WGS sequence"/>
</dbReference>
<evidence type="ECO:0000313" key="2">
    <source>
        <dbReference type="EMBL" id="OIT02203.1"/>
    </source>
</evidence>
<dbReference type="OrthoDB" id="1894463at2759"/>
<gene>
    <name evidence="2" type="ORF">A4A49_03865</name>
</gene>
<dbReference type="PROSITE" id="PS50181">
    <property type="entry name" value="FBOX"/>
    <property type="match status" value="1"/>
</dbReference>
<dbReference type="Pfam" id="PF08268">
    <property type="entry name" value="FBA_3"/>
    <property type="match status" value="1"/>
</dbReference>
<dbReference type="InterPro" id="IPR017451">
    <property type="entry name" value="F-box-assoc_interact_dom"/>
</dbReference>
<accession>A0A1J6ITT5</accession>
<proteinExistence type="predicted"/>
<dbReference type="PANTHER" id="PTHR31111">
    <property type="entry name" value="BNAA05G37150D PROTEIN-RELATED"/>
    <property type="match status" value="1"/>
</dbReference>
<evidence type="ECO:0000259" key="1">
    <source>
        <dbReference type="PROSITE" id="PS50181"/>
    </source>
</evidence>
<dbReference type="PANTHER" id="PTHR31111:SF127">
    <property type="entry name" value="F-BOX ASSOCIATED DOMAIN-CONTAINING PROTEIN"/>
    <property type="match status" value="1"/>
</dbReference>
<protein>
    <submittedName>
        <fullName evidence="2">F-box protein</fullName>
    </submittedName>
</protein>
<dbReference type="EMBL" id="MJEQ01037188">
    <property type="protein sequence ID" value="OIT02203.1"/>
    <property type="molecule type" value="Genomic_DNA"/>
</dbReference>
<dbReference type="InterPro" id="IPR013187">
    <property type="entry name" value="F-box-assoc_dom_typ3"/>
</dbReference>
<organism evidence="2 3">
    <name type="scientific">Nicotiana attenuata</name>
    <name type="common">Coyote tobacco</name>
    <dbReference type="NCBI Taxonomy" id="49451"/>
    <lineage>
        <taxon>Eukaryota</taxon>
        <taxon>Viridiplantae</taxon>
        <taxon>Streptophyta</taxon>
        <taxon>Embryophyta</taxon>
        <taxon>Tracheophyta</taxon>
        <taxon>Spermatophyta</taxon>
        <taxon>Magnoliopsida</taxon>
        <taxon>eudicotyledons</taxon>
        <taxon>Gunneridae</taxon>
        <taxon>Pentapetalae</taxon>
        <taxon>asterids</taxon>
        <taxon>lamiids</taxon>
        <taxon>Solanales</taxon>
        <taxon>Solanaceae</taxon>
        <taxon>Nicotianoideae</taxon>
        <taxon>Nicotianeae</taxon>
        <taxon>Nicotiana</taxon>
    </lineage>
</organism>
<dbReference type="SUPFAM" id="SSF81383">
    <property type="entry name" value="F-box domain"/>
    <property type="match status" value="1"/>
</dbReference>
<reference evidence="2" key="1">
    <citation type="submission" date="2016-11" db="EMBL/GenBank/DDBJ databases">
        <title>The genome of Nicotiana attenuata.</title>
        <authorList>
            <person name="Xu S."/>
            <person name="Brockmoeller T."/>
            <person name="Gaquerel E."/>
            <person name="Navarro A."/>
            <person name="Kuhl H."/>
            <person name="Gase K."/>
            <person name="Ling Z."/>
            <person name="Zhou W."/>
            <person name="Kreitzer C."/>
            <person name="Stanke M."/>
            <person name="Tang H."/>
            <person name="Lyons E."/>
            <person name="Pandey P."/>
            <person name="Pandey S.P."/>
            <person name="Timmermann B."/>
            <person name="Baldwin I.T."/>
        </authorList>
    </citation>
    <scope>NUCLEOTIDE SEQUENCE [LARGE SCALE GENOMIC DNA]</scope>
    <source>
        <strain evidence="2">UT</strain>
    </source>
</reference>
<keyword evidence="3" id="KW-1185">Reference proteome</keyword>
<dbReference type="NCBIfam" id="TIGR01640">
    <property type="entry name" value="F_box_assoc_1"/>
    <property type="match status" value="1"/>
</dbReference>
<sequence length="365" mass="41354">MDTETNKQKCQSDEAPTRYGFDSLPQELVVDIASRLPITSLVQFKFVRKSFYRLSHDPELVNLHLSRAVKNDPCIIFLAGDPCFVELSDLGREKEVSVSMLKECFPEDGVVSFYRQVQAPAYINRMFAGNIIAFEFGFSPVTKEYKVIKITYEYGPRSYFGTSEVQVFSLSGNSWRSIGEAAYQIDSQGIMLNGKMHWLTRFGMYNGCHDRLIVSFDLADEVFAEVPKVDFNADPRTDSFHLAVLGGSLAVAITLPHQKGCGIEIWVMKEYNVKDSWVKEYIIGAYTPTPISVMEHVKVLCLLKNGDLLVDYRCGNLVAYDPQNAVFRPLKYQGMPNWFQREANWCQTIVHVGGLNWIGIPPAHL</sequence>
<dbReference type="InterPro" id="IPR036047">
    <property type="entry name" value="F-box-like_dom_sf"/>
</dbReference>
<comment type="caution">
    <text evidence="2">The sequence shown here is derived from an EMBL/GenBank/DDBJ whole genome shotgun (WGS) entry which is preliminary data.</text>
</comment>
<dbReference type="Gramene" id="OIT02203">
    <property type="protein sequence ID" value="OIT02203"/>
    <property type="gene ID" value="A4A49_03865"/>
</dbReference>
<dbReference type="OMA" id="ADMHLSW"/>
<dbReference type="AlphaFoldDB" id="A0A1J6ITT5"/>
<dbReference type="STRING" id="49451.A0A1J6ITT5"/>
<dbReference type="SMR" id="A0A1J6ITT5"/>
<feature type="domain" description="F-box" evidence="1">
    <location>
        <begin position="18"/>
        <end position="68"/>
    </location>
</feature>
<dbReference type="KEGG" id="nau:109227826"/>
<dbReference type="Gene3D" id="1.20.1280.50">
    <property type="match status" value="1"/>
</dbReference>
<dbReference type="InterPro" id="IPR001810">
    <property type="entry name" value="F-box_dom"/>
</dbReference>
<evidence type="ECO:0000313" key="3">
    <source>
        <dbReference type="Proteomes" id="UP000187609"/>
    </source>
</evidence>
<name>A0A1J6ITT5_NICAT</name>